<organism evidence="3 4">
    <name type="scientific">Fusarium solani</name>
    <name type="common">Filamentous fungus</name>
    <dbReference type="NCBI Taxonomy" id="169388"/>
    <lineage>
        <taxon>Eukaryota</taxon>
        <taxon>Fungi</taxon>
        <taxon>Dikarya</taxon>
        <taxon>Ascomycota</taxon>
        <taxon>Pezizomycotina</taxon>
        <taxon>Sordariomycetes</taxon>
        <taxon>Hypocreomycetidae</taxon>
        <taxon>Hypocreales</taxon>
        <taxon>Nectriaceae</taxon>
        <taxon>Fusarium</taxon>
        <taxon>Fusarium solani species complex</taxon>
    </lineage>
</organism>
<feature type="compositionally biased region" description="Polar residues" evidence="2">
    <location>
        <begin position="778"/>
        <end position="789"/>
    </location>
</feature>
<dbReference type="Proteomes" id="UP000736672">
    <property type="component" value="Unassembled WGS sequence"/>
</dbReference>
<keyword evidence="4" id="KW-1185">Reference proteome</keyword>
<feature type="region of interest" description="Disordered" evidence="2">
    <location>
        <begin position="339"/>
        <end position="562"/>
    </location>
</feature>
<feature type="compositionally biased region" description="Polar residues" evidence="2">
    <location>
        <begin position="178"/>
        <end position="187"/>
    </location>
</feature>
<dbReference type="InterPro" id="IPR022190">
    <property type="entry name" value="DUF3716"/>
</dbReference>
<protein>
    <submittedName>
        <fullName evidence="3">Uncharacterized protein</fullName>
    </submittedName>
</protein>
<evidence type="ECO:0000256" key="1">
    <source>
        <dbReference type="SAM" id="Coils"/>
    </source>
</evidence>
<feature type="region of interest" description="Disordered" evidence="2">
    <location>
        <begin position="134"/>
        <end position="205"/>
    </location>
</feature>
<accession>A0A9P9H185</accession>
<evidence type="ECO:0000313" key="4">
    <source>
        <dbReference type="Proteomes" id="UP000736672"/>
    </source>
</evidence>
<feature type="compositionally biased region" description="Pro residues" evidence="2">
    <location>
        <begin position="421"/>
        <end position="437"/>
    </location>
</feature>
<proteinExistence type="predicted"/>
<feature type="compositionally biased region" description="Pro residues" evidence="2">
    <location>
        <begin position="368"/>
        <end position="378"/>
    </location>
</feature>
<gene>
    <name evidence="3" type="ORF">B0J15DRAFT_551373</name>
</gene>
<dbReference type="EMBL" id="JAGTJS010000014">
    <property type="protein sequence ID" value="KAH7248480.1"/>
    <property type="molecule type" value="Genomic_DNA"/>
</dbReference>
<comment type="caution">
    <text evidence="3">The sequence shown here is derived from an EMBL/GenBank/DDBJ whole genome shotgun (WGS) entry which is preliminary data.</text>
</comment>
<dbReference type="AlphaFoldDB" id="A0A9P9H185"/>
<feature type="compositionally biased region" description="Acidic residues" evidence="2">
    <location>
        <begin position="138"/>
        <end position="148"/>
    </location>
</feature>
<reference evidence="3" key="1">
    <citation type="journal article" date="2021" name="Nat. Commun.">
        <title>Genetic determinants of endophytism in the Arabidopsis root mycobiome.</title>
        <authorList>
            <person name="Mesny F."/>
            <person name="Miyauchi S."/>
            <person name="Thiergart T."/>
            <person name="Pickel B."/>
            <person name="Atanasova L."/>
            <person name="Karlsson M."/>
            <person name="Huettel B."/>
            <person name="Barry K.W."/>
            <person name="Haridas S."/>
            <person name="Chen C."/>
            <person name="Bauer D."/>
            <person name="Andreopoulos W."/>
            <person name="Pangilinan J."/>
            <person name="LaButti K."/>
            <person name="Riley R."/>
            <person name="Lipzen A."/>
            <person name="Clum A."/>
            <person name="Drula E."/>
            <person name="Henrissat B."/>
            <person name="Kohler A."/>
            <person name="Grigoriev I.V."/>
            <person name="Martin F.M."/>
            <person name="Hacquard S."/>
        </authorList>
    </citation>
    <scope>NUCLEOTIDE SEQUENCE</scope>
    <source>
        <strain evidence="3">FSSC 5 MPI-SDFR-AT-0091</strain>
    </source>
</reference>
<feature type="compositionally biased region" description="Basic and acidic residues" evidence="2">
    <location>
        <begin position="189"/>
        <end position="205"/>
    </location>
</feature>
<keyword evidence="1" id="KW-0175">Coiled coil</keyword>
<sequence length="1001" mass="114417">MATVDDAAAGEALPVEEHKSVWDKTERNFWTNLRRQREAENNMVEQEFQQSTTELRIKLRELAGQRSQLSESQARLARELAKVEAELARVTEECEVKTDRLKRIEQDYHESRQARIETQQKIWKTMRRFFKEKRGEDPDVEDSEDPDMEALGLPRELPELSNVSGNVPRREVADDSIQVRTDQSATHGESMEGVEHHDDENAADKPASDVVVDVVDADGNVIGPVERIEPWNQWVEGIQELEIRRPVKIRRGRRFNDSHLASIYERTEAKGVKWLSCMIQATGEIQSKRCWSCNKNQGAFDDCIIVGGDLFQRCGNYEWNRQRCHGASGDTIDILASRERSRQQREAKGSHTRPEPEPEPPRLEIQPRPEPAPEPQPEQAPRIEEPVCVSSRHPSPQPVHQLVPSPAPERVPEPDYRRAYEPPPAPVSRPAPLPRPDLAPERMVEAMVAPSQSQPQPQPRPEVPRSALPSHVPQPTRPGILQPTTEFDTPMEDTSAPNSTRPARKPEQMPILQEYRVTPGFTPANVRSRPPSAERAERPTPASMPIEPSPQPTESPSEEPLEEITRDNLVLRHNGEVYTYPECVEGVPLVKINENHPYWEPNWPNVRTLIEPQLARWREKHQAAIDAGPKQEKGGSSKYQIGQLVNRGVKILEFHEQGPVSPYQLLSKKYIQSGKGGITSYDALFRLSETMSELEKFKLDIQPIEWMRQRLHELILAEGASFNLPRTIHDFYHDPKLTALRYKHGFKNIGRPSGLKARQSQGSPSDTPKRLKKRKSVHSVSSTSRETSFIEQSPLAAQVPMGPDSPSNTHLHKRPKCLSPASGPVHDEFHIDAWSDTDSHSGGEITKYDWRLYQVKNRLFTSSTAIAQYWTWIEQAGCFQHQVLKNVSPASWGLFKDHIDFHVNLDEIEEVMWNIEALRIHIIMRKVNVTMDKSDGAPRGDVMASFKRDRTMRRFLFFCKEKGVRMLKQTTEELDHRWQMMQSDLLPDVDDRGEPNKHLLE</sequence>
<feature type="coiled-coil region" evidence="1">
    <location>
        <begin position="66"/>
        <end position="121"/>
    </location>
</feature>
<name>A0A9P9H185_FUSSL</name>
<feature type="region of interest" description="Disordered" evidence="2">
    <location>
        <begin position="750"/>
        <end position="789"/>
    </location>
</feature>
<feature type="compositionally biased region" description="Basic and acidic residues" evidence="2">
    <location>
        <begin position="410"/>
        <end position="420"/>
    </location>
</feature>
<evidence type="ECO:0000256" key="2">
    <source>
        <dbReference type="SAM" id="MobiDB-lite"/>
    </source>
</evidence>
<dbReference type="OrthoDB" id="4800057at2759"/>
<feature type="compositionally biased region" description="Basic and acidic residues" evidence="2">
    <location>
        <begin position="339"/>
        <end position="367"/>
    </location>
</feature>
<evidence type="ECO:0000313" key="3">
    <source>
        <dbReference type="EMBL" id="KAH7248480.1"/>
    </source>
</evidence>
<dbReference type="Pfam" id="PF12511">
    <property type="entry name" value="DUF3716"/>
    <property type="match status" value="1"/>
</dbReference>